<dbReference type="RefSeq" id="WP_379947547.1">
    <property type="nucleotide sequence ID" value="NZ_JBHMAF010000008.1"/>
</dbReference>
<protein>
    <recommendedName>
        <fullName evidence="3">DUF2487 family protein</fullName>
    </recommendedName>
</protein>
<evidence type="ECO:0008006" key="3">
    <source>
        <dbReference type="Google" id="ProtNLM"/>
    </source>
</evidence>
<accession>A0ABV5WA25</accession>
<comment type="caution">
    <text evidence="1">The sequence shown here is derived from an EMBL/GenBank/DDBJ whole genome shotgun (WGS) entry which is preliminary data.</text>
</comment>
<evidence type="ECO:0000313" key="2">
    <source>
        <dbReference type="Proteomes" id="UP001589609"/>
    </source>
</evidence>
<proteinExistence type="predicted"/>
<dbReference type="EMBL" id="JBHMAF010000008">
    <property type="protein sequence ID" value="MFB9757241.1"/>
    <property type="molecule type" value="Genomic_DNA"/>
</dbReference>
<evidence type="ECO:0000313" key="1">
    <source>
        <dbReference type="EMBL" id="MFB9757241.1"/>
    </source>
</evidence>
<sequence length="132" mass="14943">MSETFQSNNLLTEEDNQALMEAIGDAVMQAIKTGDSVFVSFPRYNLILMVVQEDFSIQSSLFLLSDCVKNEEGQLQLPMPPLYAGRRHIMNIEDFEGYYNEEAVKQLEPKVGQALFLIMNLLRTIQLGSGVY</sequence>
<dbReference type="Proteomes" id="UP001589609">
    <property type="component" value="Unassembled WGS sequence"/>
</dbReference>
<gene>
    <name evidence="1" type="ORF">ACFFMS_01560</name>
</gene>
<name>A0ABV5WA25_9BACI</name>
<keyword evidence="2" id="KW-1185">Reference proteome</keyword>
<organism evidence="1 2">
    <name type="scientific">Ectobacillus funiculus</name>
    <dbReference type="NCBI Taxonomy" id="137993"/>
    <lineage>
        <taxon>Bacteria</taxon>
        <taxon>Bacillati</taxon>
        <taxon>Bacillota</taxon>
        <taxon>Bacilli</taxon>
        <taxon>Bacillales</taxon>
        <taxon>Bacillaceae</taxon>
        <taxon>Ectobacillus</taxon>
    </lineage>
</organism>
<reference evidence="1 2" key="1">
    <citation type="submission" date="2024-09" db="EMBL/GenBank/DDBJ databases">
        <authorList>
            <person name="Sun Q."/>
            <person name="Mori K."/>
        </authorList>
    </citation>
    <scope>NUCLEOTIDE SEQUENCE [LARGE SCALE GENOMIC DNA]</scope>
    <source>
        <strain evidence="1 2">JCM 11201</strain>
    </source>
</reference>